<dbReference type="Pfam" id="PF22591">
    <property type="entry name" value="eIF3a_PCI_TPR-like"/>
    <property type="match status" value="1"/>
</dbReference>
<dbReference type="FunFam" id="4.10.860.10:FF:000001">
    <property type="entry name" value="Eukaryotic translation initiation factor 3 subunit A"/>
    <property type="match status" value="1"/>
</dbReference>
<dbReference type="PANTHER" id="PTHR14005">
    <property type="entry name" value="EUKARYOTIC TRANSLATION INITIATION FACTOR 3, THETA SUBUNIT"/>
    <property type="match status" value="1"/>
</dbReference>
<dbReference type="GO" id="GO:0002188">
    <property type="term" value="P:translation reinitiation"/>
    <property type="evidence" value="ECO:0007669"/>
    <property type="project" value="TreeGrafter"/>
</dbReference>
<reference evidence="7" key="1">
    <citation type="journal article" date="2023" name="G3 (Bethesda)">
        <title>Whole genome assembly and annotation of the endangered Caribbean coral Acropora cervicornis.</title>
        <authorList>
            <person name="Selwyn J.D."/>
            <person name="Vollmer S.V."/>
        </authorList>
    </citation>
    <scope>NUCLEOTIDE SEQUENCE</scope>
    <source>
        <strain evidence="7">K2</strain>
    </source>
</reference>
<dbReference type="GO" id="GO:0001732">
    <property type="term" value="P:formation of cytoplasmic translation initiation complex"/>
    <property type="evidence" value="ECO:0007669"/>
    <property type="project" value="TreeGrafter"/>
</dbReference>
<accession>A0AAD9UYM4</accession>
<dbReference type="InterPro" id="IPR054711">
    <property type="entry name" value="eIF3a_PCI_TPR-like"/>
</dbReference>
<keyword evidence="8" id="KW-1185">Reference proteome</keyword>
<dbReference type="AlphaFoldDB" id="A0AAD9UYM4"/>
<gene>
    <name evidence="7" type="ORF">P5673_023463</name>
</gene>
<comment type="caution">
    <text evidence="7">The sequence shown here is derived from an EMBL/GenBank/DDBJ whole genome shotgun (WGS) entry which is preliminary data.</text>
</comment>
<evidence type="ECO:0000256" key="1">
    <source>
        <dbReference type="ARBA" id="ARBA00004496"/>
    </source>
</evidence>
<dbReference type="Proteomes" id="UP001249851">
    <property type="component" value="Unassembled WGS sequence"/>
</dbReference>
<evidence type="ECO:0000256" key="3">
    <source>
        <dbReference type="ARBA" id="ARBA00022540"/>
    </source>
</evidence>
<evidence type="ECO:0000313" key="8">
    <source>
        <dbReference type="Proteomes" id="UP001249851"/>
    </source>
</evidence>
<dbReference type="GO" id="GO:0003729">
    <property type="term" value="F:mRNA binding"/>
    <property type="evidence" value="ECO:0007669"/>
    <property type="project" value="TreeGrafter"/>
</dbReference>
<reference evidence="7" key="2">
    <citation type="journal article" date="2023" name="Science">
        <title>Genomic signatures of disease resistance in endangered staghorn corals.</title>
        <authorList>
            <person name="Vollmer S.V."/>
            <person name="Selwyn J.D."/>
            <person name="Despard B.A."/>
            <person name="Roesel C.L."/>
        </authorList>
    </citation>
    <scope>NUCLEOTIDE SEQUENCE</scope>
    <source>
        <strain evidence="7">K2</strain>
    </source>
</reference>
<dbReference type="GO" id="GO:0043614">
    <property type="term" value="C:multi-eIF complex"/>
    <property type="evidence" value="ECO:0007669"/>
    <property type="project" value="TreeGrafter"/>
</dbReference>
<protein>
    <submittedName>
        <fullName evidence="7">Eukaryotic translation initiation factor 3 subunit A</fullName>
    </submittedName>
</protein>
<dbReference type="Pfam" id="PF01399">
    <property type="entry name" value="PCI"/>
    <property type="match status" value="1"/>
</dbReference>
<dbReference type="GO" id="GO:0003743">
    <property type="term" value="F:translation initiation factor activity"/>
    <property type="evidence" value="ECO:0007669"/>
    <property type="project" value="UniProtKB-KW"/>
</dbReference>
<keyword evidence="5" id="KW-0648">Protein biosynthesis</keyword>
<dbReference type="PANTHER" id="PTHR14005:SF0">
    <property type="entry name" value="EUKARYOTIC TRANSLATION INITIATION FACTOR 3 SUBUNIT A"/>
    <property type="match status" value="1"/>
</dbReference>
<organism evidence="7 8">
    <name type="scientific">Acropora cervicornis</name>
    <name type="common">Staghorn coral</name>
    <dbReference type="NCBI Taxonomy" id="6130"/>
    <lineage>
        <taxon>Eukaryota</taxon>
        <taxon>Metazoa</taxon>
        <taxon>Cnidaria</taxon>
        <taxon>Anthozoa</taxon>
        <taxon>Hexacorallia</taxon>
        <taxon>Scleractinia</taxon>
        <taxon>Astrocoeniina</taxon>
        <taxon>Acroporidae</taxon>
        <taxon>Acropora</taxon>
    </lineage>
</organism>
<dbReference type="Gene3D" id="4.10.860.10">
    <property type="entry name" value="UVR domain"/>
    <property type="match status" value="1"/>
</dbReference>
<dbReference type="GO" id="GO:0071541">
    <property type="term" value="C:eukaryotic translation initiation factor 3 complex, eIF3m"/>
    <property type="evidence" value="ECO:0007669"/>
    <property type="project" value="TreeGrafter"/>
</dbReference>
<proteinExistence type="predicted"/>
<dbReference type="PROSITE" id="PS50250">
    <property type="entry name" value="PCI"/>
    <property type="match status" value="1"/>
</dbReference>
<evidence type="ECO:0000259" key="6">
    <source>
        <dbReference type="PROSITE" id="PS50250"/>
    </source>
</evidence>
<evidence type="ECO:0000256" key="5">
    <source>
        <dbReference type="ARBA" id="ARBA00022917"/>
    </source>
</evidence>
<dbReference type="InterPro" id="IPR027512">
    <property type="entry name" value="EIF3A"/>
</dbReference>
<dbReference type="EMBL" id="JARQWQ010000066">
    <property type="protein sequence ID" value="KAK2554824.1"/>
    <property type="molecule type" value="Genomic_DNA"/>
</dbReference>
<name>A0AAD9UYM4_ACRCE</name>
<dbReference type="InterPro" id="IPR000717">
    <property type="entry name" value="PCI_dom"/>
</dbReference>
<evidence type="ECO:0000256" key="4">
    <source>
        <dbReference type="ARBA" id="ARBA00022884"/>
    </source>
</evidence>
<keyword evidence="4" id="KW-0694">RNA-binding</keyword>
<dbReference type="Gene3D" id="1.25.40.860">
    <property type="match status" value="1"/>
</dbReference>
<sequence length="494" mass="57856">MPVYFQRPENALKRANEFIEVGKREPALDALYDVIKSKKHRTWQNKIHEPILFKYLELCVDLRRSHVAKEGLYQYKLICQQVNIASLEDVIRYFLKLAEDRAEAARQESREKVPVVEDLDQIMTPESILLSFVSGEDTQDRTDRVMLTPWVKFLWEAYRNVLELLRNNVRVEKLYHDTAQQAFKFCLKYSRRTEFRKLCDNLRNHLNNAIKHQGQPNTVNLTNPETLQLHLETRLAQLESAINMELWQEAFKAVEDVYGLMQLSKRSPKPQVMANYYQKVALVFWKAENYLFHAATLHRLMASRVLLSTLAIPIPVSLSETEKHLELDENAREKSRRLANLLGLQNIPTRSSLVNDMLKMNVQQHIMPQLQDLYHFLERDFSPLKLCARVNVFFEFLVNNEELELSDYVKPLQEVSIARLLKQVSQVYQTMQFSRLQALVPFATEFQLERAIVDIALENELQVRIDHKTKAISFGLDLHVAHKEEVPEGPYLQV</sequence>
<evidence type="ECO:0000256" key="2">
    <source>
        <dbReference type="ARBA" id="ARBA00022490"/>
    </source>
</evidence>
<evidence type="ECO:0000313" key="7">
    <source>
        <dbReference type="EMBL" id="KAK2554824.1"/>
    </source>
</evidence>
<dbReference type="SMART" id="SM00088">
    <property type="entry name" value="PINT"/>
    <property type="match status" value="1"/>
</dbReference>
<keyword evidence="2" id="KW-0963">Cytoplasm</keyword>
<keyword evidence="3 7" id="KW-0396">Initiation factor</keyword>
<feature type="domain" description="PCI" evidence="6">
    <location>
        <begin position="298"/>
        <end position="479"/>
    </location>
</feature>
<comment type="subcellular location">
    <subcellularLocation>
        <location evidence="1">Cytoplasm</location>
    </subcellularLocation>
</comment>
<dbReference type="GO" id="GO:0071540">
    <property type="term" value="C:eukaryotic translation initiation factor 3 complex, eIF3e"/>
    <property type="evidence" value="ECO:0007669"/>
    <property type="project" value="TreeGrafter"/>
</dbReference>